<comment type="caution">
    <text evidence="1">The sequence shown here is derived from an EMBL/GenBank/DDBJ whole genome shotgun (WGS) entry which is preliminary data.</text>
</comment>
<evidence type="ECO:0000313" key="1">
    <source>
        <dbReference type="EMBL" id="MBP3953085.1"/>
    </source>
</evidence>
<sequence>MNIYLTLKSLAKRKNFITKQSYPLQAKPNSLRELIIEVVTQNVKQFNEKASNPELRIVNYLSTTDIEQQVRVGKVGFQTIYNESQADLNKAIETSIQAFEDGLYRVFINDEKAEQLDTPLEIPEDSEVVFIRLTMLTGRMW</sequence>
<evidence type="ECO:0000313" key="2">
    <source>
        <dbReference type="Proteomes" id="UP000678228"/>
    </source>
</evidence>
<organism evidence="1 2">
    <name type="scientific">Halalkalibacter suaedae</name>
    <dbReference type="NCBI Taxonomy" id="2822140"/>
    <lineage>
        <taxon>Bacteria</taxon>
        <taxon>Bacillati</taxon>
        <taxon>Bacillota</taxon>
        <taxon>Bacilli</taxon>
        <taxon>Bacillales</taxon>
        <taxon>Bacillaceae</taxon>
        <taxon>Halalkalibacter</taxon>
    </lineage>
</organism>
<gene>
    <name evidence="1" type="ORF">J7W16_18340</name>
</gene>
<keyword evidence="2" id="KW-1185">Reference proteome</keyword>
<name>A0A940X0N9_9BACI</name>
<proteinExistence type="predicted"/>
<dbReference type="Proteomes" id="UP000678228">
    <property type="component" value="Unassembled WGS sequence"/>
</dbReference>
<dbReference type="AlphaFoldDB" id="A0A940X0N9"/>
<protein>
    <submittedName>
        <fullName evidence="1">Uncharacterized protein</fullName>
    </submittedName>
</protein>
<dbReference type="EMBL" id="JAGKSQ010000010">
    <property type="protein sequence ID" value="MBP3953085.1"/>
    <property type="molecule type" value="Genomic_DNA"/>
</dbReference>
<reference evidence="1" key="1">
    <citation type="submission" date="2021-03" db="EMBL/GenBank/DDBJ databases">
        <title>Bacillus suaedae sp. nov., isolated from Suaeda aralocaspica.</title>
        <authorList>
            <person name="Lei R.F.R."/>
        </authorList>
    </citation>
    <scope>NUCLEOTIDE SEQUENCE</scope>
    <source>
        <strain evidence="1">YZJH907-2</strain>
    </source>
</reference>
<accession>A0A940X0N9</accession>
<dbReference type="RefSeq" id="WP_210598943.1">
    <property type="nucleotide sequence ID" value="NZ_JAGKSQ010000010.1"/>
</dbReference>